<keyword evidence="6" id="KW-1185">Reference proteome</keyword>
<dbReference type="InterPro" id="IPR018060">
    <property type="entry name" value="HTH_AraC"/>
</dbReference>
<dbReference type="RefSeq" id="WP_347787757.1">
    <property type="nucleotide sequence ID" value="NZ_JBDQQU010000011.1"/>
</dbReference>
<keyword evidence="3" id="KW-0804">Transcription</keyword>
<gene>
    <name evidence="5" type="ORF">ABH309_11470</name>
</gene>
<comment type="caution">
    <text evidence="5">The sequence shown here is derived from an EMBL/GenBank/DDBJ whole genome shotgun (WGS) entry which is preliminary data.</text>
</comment>
<evidence type="ECO:0000259" key="4">
    <source>
        <dbReference type="PROSITE" id="PS01124"/>
    </source>
</evidence>
<dbReference type="InterPro" id="IPR050204">
    <property type="entry name" value="AraC_XylS_family_regulators"/>
</dbReference>
<proteinExistence type="predicted"/>
<sequence>MTHPPLPVLYPPPPGLDTLLGDMLDLALPGGPLLLPATLHPMLLFVTGGEIRLDHGGTPASAGLLGGCAGVRLATASPGARILMAWLKPGQLPRLFGIAAGEIFDAYLPLDRLLPPAWLSPLVDAAGDALRPQAEALLRRLAGWHGHRTPTLALPSDWPRRSAGELAAHFGLSLRQFERRFHASAGQSLRALRPQARLNRLLLNTRWTPSPDWADMAATAGYADQAHLHRDFVRYAGRTPSAYVEGLGDDPALHLYRLPRAVILRMCAEPGLRG</sequence>
<dbReference type="PANTHER" id="PTHR46796">
    <property type="entry name" value="HTH-TYPE TRANSCRIPTIONAL ACTIVATOR RHAS-RELATED"/>
    <property type="match status" value="1"/>
</dbReference>
<evidence type="ECO:0000256" key="1">
    <source>
        <dbReference type="ARBA" id="ARBA00023015"/>
    </source>
</evidence>
<name>A0ABV0H5L1_9NEIS</name>
<dbReference type="Gene3D" id="1.10.10.60">
    <property type="entry name" value="Homeodomain-like"/>
    <property type="match status" value="1"/>
</dbReference>
<dbReference type="Pfam" id="PF12833">
    <property type="entry name" value="HTH_18"/>
    <property type="match status" value="1"/>
</dbReference>
<evidence type="ECO:0000256" key="2">
    <source>
        <dbReference type="ARBA" id="ARBA00023125"/>
    </source>
</evidence>
<dbReference type="PROSITE" id="PS01124">
    <property type="entry name" value="HTH_ARAC_FAMILY_2"/>
    <property type="match status" value="1"/>
</dbReference>
<protein>
    <submittedName>
        <fullName evidence="5">Helix-turn-helix domain-containing protein</fullName>
    </submittedName>
</protein>
<feature type="domain" description="HTH araC/xylS-type" evidence="4">
    <location>
        <begin position="165"/>
        <end position="246"/>
    </location>
</feature>
<evidence type="ECO:0000256" key="3">
    <source>
        <dbReference type="ARBA" id="ARBA00023163"/>
    </source>
</evidence>
<reference evidence="5 6" key="1">
    <citation type="submission" date="2024-05" db="EMBL/GenBank/DDBJ databases">
        <authorList>
            <person name="De Oliveira J.P."/>
            <person name="Noriler S.A."/>
            <person name="De Oliveira A.G."/>
            <person name="Sipoli D.S."/>
        </authorList>
    </citation>
    <scope>NUCLEOTIDE SEQUENCE [LARGE SCALE GENOMIC DNA]</scope>
    <source>
        <strain evidence="5 6">LABIM186</strain>
    </source>
</reference>
<keyword evidence="2" id="KW-0238">DNA-binding</keyword>
<evidence type="ECO:0000313" key="6">
    <source>
        <dbReference type="Proteomes" id="UP001438292"/>
    </source>
</evidence>
<organism evidence="5 6">
    <name type="scientific">Chromobacterium piscinae</name>
    <dbReference type="NCBI Taxonomy" id="686831"/>
    <lineage>
        <taxon>Bacteria</taxon>
        <taxon>Pseudomonadati</taxon>
        <taxon>Pseudomonadota</taxon>
        <taxon>Betaproteobacteria</taxon>
        <taxon>Neisseriales</taxon>
        <taxon>Chromobacteriaceae</taxon>
        <taxon>Chromobacterium</taxon>
    </lineage>
</organism>
<keyword evidence="1" id="KW-0805">Transcription regulation</keyword>
<dbReference type="SMART" id="SM00342">
    <property type="entry name" value="HTH_ARAC"/>
    <property type="match status" value="1"/>
</dbReference>
<accession>A0ABV0H5L1</accession>
<dbReference type="Proteomes" id="UP001438292">
    <property type="component" value="Unassembled WGS sequence"/>
</dbReference>
<dbReference type="EMBL" id="JBDQQU010000011">
    <property type="protein sequence ID" value="MEO3955079.1"/>
    <property type="molecule type" value="Genomic_DNA"/>
</dbReference>
<dbReference type="PANTHER" id="PTHR46796:SF15">
    <property type="entry name" value="BLL1074 PROTEIN"/>
    <property type="match status" value="1"/>
</dbReference>
<evidence type="ECO:0000313" key="5">
    <source>
        <dbReference type="EMBL" id="MEO3955079.1"/>
    </source>
</evidence>